<dbReference type="PANTHER" id="PTHR45661">
    <property type="entry name" value="SURFACE ANTIGEN"/>
    <property type="match status" value="1"/>
</dbReference>
<evidence type="ECO:0000313" key="4">
    <source>
        <dbReference type="Proteomes" id="UP001303587"/>
    </source>
</evidence>
<reference evidence="3 4" key="1">
    <citation type="submission" date="2023-07" db="EMBL/GenBank/DDBJ databases">
        <title>Closed genoem sequence of Methanosarcinaceae archaeon Ac7.</title>
        <authorList>
            <person name="Poehlein A."/>
            <person name="Protasov E."/>
            <person name="Platt K."/>
            <person name="Reeh H."/>
            <person name="Daniel R."/>
            <person name="Brune A."/>
        </authorList>
    </citation>
    <scope>NUCLEOTIDE SEQUENCE [LARGE SCALE GENOMIC DNA]</scope>
    <source>
        <strain evidence="3 4">Ac7</strain>
    </source>
</reference>
<dbReference type="GeneID" id="89230344"/>
<keyword evidence="2" id="KW-0812">Transmembrane</keyword>
<accession>A0AA96V512</accession>
<dbReference type="Gene3D" id="3.80.10.10">
    <property type="entry name" value="Ribonuclease Inhibitor"/>
    <property type="match status" value="3"/>
</dbReference>
<dbReference type="AlphaFoldDB" id="A0AA96V512"/>
<evidence type="ECO:0008006" key="5">
    <source>
        <dbReference type="Google" id="ProtNLM"/>
    </source>
</evidence>
<evidence type="ECO:0000256" key="2">
    <source>
        <dbReference type="SAM" id="Phobius"/>
    </source>
</evidence>
<organism evidence="3 4">
    <name type="scientific">Methanolapillus millepedarum</name>
    <dbReference type="NCBI Taxonomy" id="3028296"/>
    <lineage>
        <taxon>Archaea</taxon>
        <taxon>Methanobacteriati</taxon>
        <taxon>Methanobacteriota</taxon>
        <taxon>Stenosarchaea group</taxon>
        <taxon>Methanomicrobia</taxon>
        <taxon>Methanosarcinales</taxon>
        <taxon>Methanosarcinaceae</taxon>
        <taxon>Methanolapillus</taxon>
    </lineage>
</organism>
<keyword evidence="2" id="KW-1133">Transmembrane helix</keyword>
<dbReference type="SUPFAM" id="SSF52058">
    <property type="entry name" value="L domain-like"/>
    <property type="match status" value="1"/>
</dbReference>
<dbReference type="EMBL" id="CP131060">
    <property type="protein sequence ID" value="WNY25680.1"/>
    <property type="molecule type" value="Genomic_DNA"/>
</dbReference>
<proteinExistence type="predicted"/>
<dbReference type="InterPro" id="IPR053139">
    <property type="entry name" value="Surface_bspA-like"/>
</dbReference>
<keyword evidence="2" id="KW-0472">Membrane</keyword>
<dbReference type="Proteomes" id="UP001303587">
    <property type="component" value="Chromosome"/>
</dbReference>
<feature type="transmembrane region" description="Helical" evidence="2">
    <location>
        <begin position="552"/>
        <end position="571"/>
    </location>
</feature>
<protein>
    <recommendedName>
        <fullName evidence="5">Leucine-rich repeat domain-containing protein</fullName>
    </recommendedName>
</protein>
<sequence length="575" mass="62350">MAMQNQKTKKSIFSQNNSKRFNASFLLTAILFFLLTISPALADNVSASVSDLNTGMAPTYSAGDTLMLTGSVSLDATGWTTLNGLTKTYHLVLNDATTTIPDQAFENNEKIISVTGNEINSVGENAFYFCLNLTKIELPNATTFGHYAFTSCSNLTEVALPNATTFEDYVFNECSNLIEIELPNAITFGNYTFYSCPNLTKIVLPNATTFGIYSFAFCSNLTEIELPNATTFGNESFGSCSNLTEIELPNATTFGTGAFDSCSNLTEVALSNATTFGDDAFDSCSNLTEIELPNATTFGYNAFRFCSNLTEVALPNATTFGDYAFTSCSNLTEVALPNATTFGERAFDSCSNLYTIGLGSVKPSFGTDSFKNISNRLLVLTNESTYADLNEFPTDSFQRKGLLLFGKINVTVEETLTLRSSFTPETEDVLDWVFEGTPLSETGDTYSKTNIQKTDAGNYERRVTISDQEYKIASYKVTVLDKIPTDNNGSGGIGNAVVIDTNEDAETPTNVENNTQNQTNNVTDTENNSAVNSSNESTAFDNNKSGLNTSTVVIFVAGVLILAGIAVYFTLYRKK</sequence>
<feature type="compositionally biased region" description="Low complexity" evidence="1">
    <location>
        <begin position="509"/>
        <end position="539"/>
    </location>
</feature>
<dbReference type="PANTHER" id="PTHR45661:SF3">
    <property type="entry name" value="IG-LIKE DOMAIN-CONTAINING PROTEIN"/>
    <property type="match status" value="1"/>
</dbReference>
<dbReference type="InterPro" id="IPR026906">
    <property type="entry name" value="LRR_5"/>
</dbReference>
<keyword evidence="4" id="KW-1185">Reference proteome</keyword>
<feature type="region of interest" description="Disordered" evidence="1">
    <location>
        <begin position="506"/>
        <end position="543"/>
    </location>
</feature>
<gene>
    <name evidence="3" type="ORF">MsAc7_12370</name>
</gene>
<dbReference type="InterPro" id="IPR032675">
    <property type="entry name" value="LRR_dom_sf"/>
</dbReference>
<dbReference type="RefSeq" id="WP_338102038.1">
    <property type="nucleotide sequence ID" value="NZ_CP131060.1"/>
</dbReference>
<name>A0AA96V512_9EURY</name>
<evidence type="ECO:0000313" key="3">
    <source>
        <dbReference type="EMBL" id="WNY25680.1"/>
    </source>
</evidence>
<dbReference type="Pfam" id="PF13306">
    <property type="entry name" value="LRR_5"/>
    <property type="match status" value="1"/>
</dbReference>
<evidence type="ECO:0000256" key="1">
    <source>
        <dbReference type="SAM" id="MobiDB-lite"/>
    </source>
</evidence>